<sequence length="435" mass="47612">MVDQVVIEVKAGDGGNGSASLRREKFVPKGGPDGGDGGRGGSVYLVADPSENTLLPYTFKKRYVAESGGHGRSQKRHGKAGADLFLPVPVGTVVYDDETGELLADLSTPGQKVLVARGGRGGLGNTHFATSTYQTPRFAEKGEPGEERRLRLELKLLADVSLVGLPNAGKSTLLSAISSARPKIGNYPFTTLEPVLGVVQVPGSEKSFVVADIPGLVEGAHEGTGLGDEFLRHIERTRVLLFVVDGSSQDGVDPLDAIRILREELRYYDPKLLERPSLVAFNKIDLPEAQQRWESFKKEVETLGYEALPVSGASREGLRELIYKLSQMLENAPPIGTFAPQEEQAVIRPRSIDHRWYQIRRKGKRTWEVHGPTIERIAVMTDITNPEAVNRLEREMDRMGITKDLENAGIEPGHVVRIGGVEIEWGPSLDKDQNK</sequence>
<comment type="function">
    <text evidence="9">An essential GTPase which binds GTP, GDP and possibly (p)ppGpp with moderate affinity, with high nucleotide exchange rates and a fairly low GTP hydrolysis rate. Plays a role in control of the cell cycle, stress response, ribosome biogenesis and in those bacteria that undergo differentiation, in morphogenesis control.</text>
</comment>
<evidence type="ECO:0000256" key="3">
    <source>
        <dbReference type="ARBA" id="ARBA00022490"/>
    </source>
</evidence>
<feature type="binding site" evidence="9">
    <location>
        <position position="191"/>
    </location>
    <ligand>
        <name>Mg(2+)</name>
        <dbReference type="ChEBI" id="CHEBI:18420"/>
    </ligand>
</feature>
<evidence type="ECO:0000256" key="9">
    <source>
        <dbReference type="HAMAP-Rule" id="MF_01454"/>
    </source>
</evidence>
<feature type="binding site" evidence="9">
    <location>
        <begin position="189"/>
        <end position="193"/>
    </location>
    <ligand>
        <name>GTP</name>
        <dbReference type="ChEBI" id="CHEBI:37565"/>
    </ligand>
</feature>
<keyword evidence="4 9" id="KW-0479">Metal-binding</keyword>
<proteinExistence type="inferred from homology"/>
<dbReference type="Pfam" id="PF01018">
    <property type="entry name" value="GTP1_OBG"/>
    <property type="match status" value="1"/>
</dbReference>
<dbReference type="SUPFAM" id="SSF52540">
    <property type="entry name" value="P-loop containing nucleoside triphosphate hydrolases"/>
    <property type="match status" value="1"/>
</dbReference>
<protein>
    <recommendedName>
        <fullName evidence="9">GTPase Obg</fullName>
        <ecNumber evidence="9">3.6.5.-</ecNumber>
    </recommendedName>
    <alternativeName>
        <fullName evidence="9">GTP-binding protein Obg</fullName>
    </alternativeName>
</protein>
<dbReference type="InterPro" id="IPR045086">
    <property type="entry name" value="OBG_GTPase"/>
</dbReference>
<feature type="domain" description="OCT" evidence="12">
    <location>
        <begin position="349"/>
        <end position="427"/>
    </location>
</feature>
<dbReference type="HAMAP" id="MF_01454">
    <property type="entry name" value="GTPase_Obg"/>
    <property type="match status" value="1"/>
</dbReference>
<dbReference type="GO" id="GO:0042254">
    <property type="term" value="P:ribosome biogenesis"/>
    <property type="evidence" value="ECO:0007669"/>
    <property type="project" value="UniProtKB-UniRule"/>
</dbReference>
<dbReference type="STRING" id="525904.Tter_1837"/>
<keyword evidence="3 9" id="KW-0963">Cytoplasm</keyword>
<dbReference type="CDD" id="cd01898">
    <property type="entry name" value="Obg"/>
    <property type="match status" value="1"/>
</dbReference>
<dbReference type="InterPro" id="IPR006169">
    <property type="entry name" value="GTP1_OBG_dom"/>
</dbReference>
<evidence type="ECO:0000313" key="15">
    <source>
        <dbReference type="Proteomes" id="UP000000323"/>
    </source>
</evidence>
<evidence type="ECO:0000259" key="11">
    <source>
        <dbReference type="PROSITE" id="PS51710"/>
    </source>
</evidence>
<evidence type="ECO:0000256" key="5">
    <source>
        <dbReference type="ARBA" id="ARBA00022741"/>
    </source>
</evidence>
<comment type="subunit">
    <text evidence="9">Monomer.</text>
</comment>
<dbReference type="eggNOG" id="COG0536">
    <property type="taxonomic scope" value="Bacteria"/>
</dbReference>
<evidence type="ECO:0000313" key="14">
    <source>
        <dbReference type="EMBL" id="ACZ42743.1"/>
    </source>
</evidence>
<keyword evidence="8 9" id="KW-0342">GTP-binding</keyword>
<dbReference type="PRINTS" id="PR00326">
    <property type="entry name" value="GTP1OBG"/>
</dbReference>
<dbReference type="NCBIfam" id="NF008955">
    <property type="entry name" value="PRK12297.1"/>
    <property type="match status" value="1"/>
</dbReference>
<name>D1CD78_THET1</name>
<dbReference type="OrthoDB" id="9807318at2"/>
<feature type="binding site" evidence="9">
    <location>
        <begin position="212"/>
        <end position="215"/>
    </location>
    <ligand>
        <name>GTP</name>
        <dbReference type="ChEBI" id="CHEBI:37565"/>
    </ligand>
</feature>
<dbReference type="PROSITE" id="PS51710">
    <property type="entry name" value="G_OBG"/>
    <property type="match status" value="1"/>
</dbReference>
<dbReference type="InterPro" id="IPR014100">
    <property type="entry name" value="GTP-bd_Obg/CgtA"/>
</dbReference>
<keyword evidence="5 9" id="KW-0547">Nucleotide-binding</keyword>
<dbReference type="GO" id="GO:0003924">
    <property type="term" value="F:GTPase activity"/>
    <property type="evidence" value="ECO:0007669"/>
    <property type="project" value="UniProtKB-UniRule"/>
</dbReference>
<reference evidence="15" key="1">
    <citation type="journal article" date="2010" name="Stand. Genomic Sci.">
        <title>Complete genome sequence of 'Thermobaculum terrenum' type strain (YNP1).</title>
        <authorList>
            <person name="Kiss H."/>
            <person name="Cleland D."/>
            <person name="Lapidus A."/>
            <person name="Lucas S."/>
            <person name="Glavina Del Rio T."/>
            <person name="Nolan M."/>
            <person name="Tice H."/>
            <person name="Han C."/>
            <person name="Goodwin L."/>
            <person name="Pitluck S."/>
            <person name="Liolios K."/>
            <person name="Ivanova N."/>
            <person name="Mavromatis K."/>
            <person name="Ovchinnikova G."/>
            <person name="Pati A."/>
            <person name="Chen A."/>
            <person name="Palaniappan K."/>
            <person name="Land M."/>
            <person name="Hauser L."/>
            <person name="Chang Y."/>
            <person name="Jeffries C."/>
            <person name="Lu M."/>
            <person name="Brettin T."/>
            <person name="Detter J."/>
            <person name="Goker M."/>
            <person name="Tindall B."/>
            <person name="Beck B."/>
            <person name="McDermott T."/>
            <person name="Woyke T."/>
            <person name="Bristow J."/>
            <person name="Eisen J."/>
            <person name="Markowitz V."/>
            <person name="Hugenholtz P."/>
            <person name="Kyrpides N."/>
            <person name="Klenk H."/>
            <person name="Cheng J."/>
        </authorList>
    </citation>
    <scope>NUCLEOTIDE SEQUENCE [LARGE SCALE GENOMIC DNA]</scope>
    <source>
        <strain evidence="15">ATCC BAA-798 / YNP1</strain>
    </source>
</reference>
<dbReference type="Gene3D" id="3.40.50.300">
    <property type="entry name" value="P-loop containing nucleotide triphosphate hydrolases"/>
    <property type="match status" value="1"/>
</dbReference>
<dbReference type="EMBL" id="CP001825">
    <property type="protein sequence ID" value="ACZ42743.1"/>
    <property type="molecule type" value="Genomic_DNA"/>
</dbReference>
<accession>D1CD78</accession>
<dbReference type="NCBIfam" id="TIGR03595">
    <property type="entry name" value="Obg_CgtA_exten"/>
    <property type="match status" value="1"/>
</dbReference>
<keyword evidence="6 9" id="KW-0378">Hydrolase</keyword>
<dbReference type="RefSeq" id="WP_012875774.1">
    <property type="nucleotide sequence ID" value="NC_013525.1"/>
</dbReference>
<comment type="similarity">
    <text evidence="2 9">Belongs to the TRAFAC class OBG-HflX-like GTPase superfamily. OBG GTPase family.</text>
</comment>
<evidence type="ECO:0000256" key="6">
    <source>
        <dbReference type="ARBA" id="ARBA00022801"/>
    </source>
</evidence>
<feature type="domain" description="OBG-type G" evidence="11">
    <location>
        <begin position="158"/>
        <end position="330"/>
    </location>
</feature>
<dbReference type="Proteomes" id="UP000000323">
    <property type="component" value="Chromosome 1"/>
</dbReference>
<organism evidence="14 15">
    <name type="scientific">Thermobaculum terrenum (strain ATCC BAA-798 / CCMEE 7001 / YNP1)</name>
    <dbReference type="NCBI Taxonomy" id="525904"/>
    <lineage>
        <taxon>Bacteria</taxon>
        <taxon>Bacillati</taxon>
        <taxon>Chloroflexota</taxon>
        <taxon>Chloroflexia</taxon>
        <taxon>Candidatus Thermobaculales</taxon>
        <taxon>Candidatus Thermobaculaceae</taxon>
        <taxon>Thermobaculum</taxon>
    </lineage>
</organism>
<feature type="region of interest" description="Disordered" evidence="10">
    <location>
        <begin position="13"/>
        <end position="41"/>
    </location>
</feature>
<evidence type="ECO:0000256" key="10">
    <source>
        <dbReference type="SAM" id="MobiDB-lite"/>
    </source>
</evidence>
<feature type="binding site" evidence="9">
    <location>
        <position position="171"/>
    </location>
    <ligand>
        <name>Mg(2+)</name>
        <dbReference type="ChEBI" id="CHEBI:18420"/>
    </ligand>
</feature>
<dbReference type="NCBIfam" id="NF008954">
    <property type="entry name" value="PRK12296.1"/>
    <property type="match status" value="1"/>
</dbReference>
<dbReference type="FunFam" id="2.70.210.12:FF:000001">
    <property type="entry name" value="GTPase Obg"/>
    <property type="match status" value="1"/>
</dbReference>
<dbReference type="PANTHER" id="PTHR11702">
    <property type="entry name" value="DEVELOPMENTALLY REGULATED GTP-BINDING PROTEIN-RELATED"/>
    <property type="match status" value="1"/>
</dbReference>
<dbReference type="InterPro" id="IPR031167">
    <property type="entry name" value="G_OBG"/>
</dbReference>
<dbReference type="GO" id="GO:0005525">
    <property type="term" value="F:GTP binding"/>
    <property type="evidence" value="ECO:0007669"/>
    <property type="project" value="UniProtKB-UniRule"/>
</dbReference>
<dbReference type="PROSITE" id="PS51883">
    <property type="entry name" value="OBG"/>
    <property type="match status" value="1"/>
</dbReference>
<dbReference type="EC" id="3.6.5.-" evidence="9"/>
<evidence type="ECO:0000259" key="12">
    <source>
        <dbReference type="PROSITE" id="PS51881"/>
    </source>
</evidence>
<dbReference type="InterPro" id="IPR006073">
    <property type="entry name" value="GTP-bd"/>
</dbReference>
<dbReference type="GO" id="GO:0005737">
    <property type="term" value="C:cytoplasm"/>
    <property type="evidence" value="ECO:0007669"/>
    <property type="project" value="UniProtKB-SubCell"/>
</dbReference>
<evidence type="ECO:0000256" key="7">
    <source>
        <dbReference type="ARBA" id="ARBA00022842"/>
    </source>
</evidence>
<dbReference type="InterPro" id="IPR036346">
    <property type="entry name" value="GTP-bd_prot_GTP1/OBG_C_sf"/>
</dbReference>
<keyword evidence="7 9" id="KW-0460">Magnesium</keyword>
<gene>
    <name evidence="9" type="primary">obg</name>
    <name evidence="14" type="ordered locus">Tter_1837</name>
</gene>
<dbReference type="PROSITE" id="PS00905">
    <property type="entry name" value="GTP1_OBG"/>
    <property type="match status" value="1"/>
</dbReference>
<feature type="binding site" evidence="9">
    <location>
        <begin position="311"/>
        <end position="313"/>
    </location>
    <ligand>
        <name>GTP</name>
        <dbReference type="ChEBI" id="CHEBI:37565"/>
    </ligand>
</feature>
<dbReference type="KEGG" id="ttr:Tter_1837"/>
<dbReference type="HOGENOM" id="CLU_011747_2_1_0"/>
<dbReference type="GO" id="GO:0000287">
    <property type="term" value="F:magnesium ion binding"/>
    <property type="evidence" value="ECO:0007669"/>
    <property type="project" value="InterPro"/>
</dbReference>
<comment type="subcellular location">
    <subcellularLocation>
        <location evidence="9">Cytoplasm</location>
    </subcellularLocation>
</comment>
<evidence type="ECO:0000256" key="8">
    <source>
        <dbReference type="ARBA" id="ARBA00023134"/>
    </source>
</evidence>
<dbReference type="AlphaFoldDB" id="D1CD78"/>
<dbReference type="NCBIfam" id="NF008956">
    <property type="entry name" value="PRK12299.1"/>
    <property type="match status" value="1"/>
</dbReference>
<dbReference type="PROSITE" id="PS51881">
    <property type="entry name" value="OCT"/>
    <property type="match status" value="1"/>
</dbReference>
<dbReference type="PANTHER" id="PTHR11702:SF31">
    <property type="entry name" value="MITOCHONDRIAL RIBOSOME-ASSOCIATED GTPASE 2"/>
    <property type="match status" value="1"/>
</dbReference>
<dbReference type="Gene3D" id="3.30.300.350">
    <property type="entry name" value="GTP-binding protein OBG, C-terminal domain"/>
    <property type="match status" value="1"/>
</dbReference>
<dbReference type="InterPro" id="IPR015349">
    <property type="entry name" value="OCT_dom"/>
</dbReference>
<feature type="binding site" evidence="9">
    <location>
        <begin position="164"/>
        <end position="171"/>
    </location>
    <ligand>
        <name>GTP</name>
        <dbReference type="ChEBI" id="CHEBI:37565"/>
    </ligand>
</feature>
<evidence type="ECO:0000256" key="4">
    <source>
        <dbReference type="ARBA" id="ARBA00022723"/>
    </source>
</evidence>
<feature type="domain" description="Obg" evidence="13">
    <location>
        <begin position="1"/>
        <end position="157"/>
    </location>
</feature>
<dbReference type="Pfam" id="PF01926">
    <property type="entry name" value="MMR_HSR1"/>
    <property type="match status" value="1"/>
</dbReference>
<evidence type="ECO:0000259" key="13">
    <source>
        <dbReference type="PROSITE" id="PS51883"/>
    </source>
</evidence>
<dbReference type="Gene3D" id="2.70.210.12">
    <property type="entry name" value="GTP1/OBG domain"/>
    <property type="match status" value="1"/>
</dbReference>
<comment type="cofactor">
    <cofactor evidence="1 9">
        <name>Mg(2+)</name>
        <dbReference type="ChEBI" id="CHEBI:18420"/>
    </cofactor>
</comment>
<dbReference type="NCBIfam" id="TIGR02729">
    <property type="entry name" value="Obg_CgtA"/>
    <property type="match status" value="1"/>
</dbReference>
<keyword evidence="15" id="KW-1185">Reference proteome</keyword>
<feature type="compositionally biased region" description="Gly residues" evidence="10">
    <location>
        <begin position="31"/>
        <end position="41"/>
    </location>
</feature>
<dbReference type="Pfam" id="PF09269">
    <property type="entry name" value="DUF1967"/>
    <property type="match status" value="1"/>
</dbReference>
<dbReference type="SUPFAM" id="SSF102741">
    <property type="entry name" value="Obg GTP-binding protein C-terminal domain"/>
    <property type="match status" value="1"/>
</dbReference>
<dbReference type="SUPFAM" id="SSF82051">
    <property type="entry name" value="Obg GTP-binding protein N-terminal domain"/>
    <property type="match status" value="1"/>
</dbReference>
<evidence type="ECO:0000256" key="1">
    <source>
        <dbReference type="ARBA" id="ARBA00001946"/>
    </source>
</evidence>
<dbReference type="InterPro" id="IPR027417">
    <property type="entry name" value="P-loop_NTPase"/>
</dbReference>
<evidence type="ECO:0000256" key="2">
    <source>
        <dbReference type="ARBA" id="ARBA00007699"/>
    </source>
</evidence>
<dbReference type="InterPro" id="IPR006074">
    <property type="entry name" value="GTP1-OBG_CS"/>
</dbReference>
<dbReference type="InterPro" id="IPR036726">
    <property type="entry name" value="GTP1_OBG_dom_sf"/>
</dbReference>
<feature type="binding site" evidence="9">
    <location>
        <begin position="282"/>
        <end position="285"/>
    </location>
    <ligand>
        <name>GTP</name>
        <dbReference type="ChEBI" id="CHEBI:37565"/>
    </ligand>
</feature>